<accession>A0A1H0QS28</accession>
<dbReference type="InterPro" id="IPR013762">
    <property type="entry name" value="Integrase-like_cat_sf"/>
</dbReference>
<proteinExistence type="predicted"/>
<dbReference type="RefSeq" id="WP_090185486.1">
    <property type="nucleotide sequence ID" value="NZ_LT629705.1"/>
</dbReference>
<evidence type="ECO:0000259" key="2">
    <source>
        <dbReference type="PROSITE" id="PS51898"/>
    </source>
</evidence>
<evidence type="ECO:0000256" key="1">
    <source>
        <dbReference type="ARBA" id="ARBA00023172"/>
    </source>
</evidence>
<dbReference type="GO" id="GO:0006310">
    <property type="term" value="P:DNA recombination"/>
    <property type="evidence" value="ECO:0007669"/>
    <property type="project" value="UniProtKB-KW"/>
</dbReference>
<sequence length="474" mass="53078">MRSLHGHSHLCLVVADSERNGKLIHLIVAGGTPVWPLFHYFQARNLDFSTEATYAEAAGLFIDFLAVKACEFAKVGDRSRLLNSFANALLYGTIQDGDDPTGLWWHSRTQQRVNRLVDLVCEISDWLHERYKTTAINPFRRPASVAEQIAFWRRWNTSKAASLLNHTKGREAATESAKVVRAVALPGDVPIVADSAPAFPEEYIESLLFDGFVLSGGQAKNSPWLRWNIRDILITILLHHGGLRVSEPMHLWVDDVFIDPSNPQAARVLVHHPSDGIYEHPDPISGRIISSTRADYLQLKYNRRPLTEATGKRHAGWKNSLLTHRARNAFEVFWFPQSIGELFLSLYRMYLQQVRPFSLNHPYLFVTQDGEPVGVGSFSKNHSSAIRRIGLDPVKDLGTSPHGHRHAYGQRLEKGGLSTKEIQVAMHHVSPLSQKVYTQPSAADVREAIEVATLKLAAAGLPFNSPELLLPPLK</sequence>
<dbReference type="Proteomes" id="UP000198827">
    <property type="component" value="Chromosome I"/>
</dbReference>
<dbReference type="PROSITE" id="PS51898">
    <property type="entry name" value="TYR_RECOMBINASE"/>
    <property type="match status" value="1"/>
</dbReference>
<organism evidence="3 4">
    <name type="scientific">Pseudomonas arsenicoxydans</name>
    <dbReference type="NCBI Taxonomy" id="702115"/>
    <lineage>
        <taxon>Bacteria</taxon>
        <taxon>Pseudomonadati</taxon>
        <taxon>Pseudomonadota</taxon>
        <taxon>Gammaproteobacteria</taxon>
        <taxon>Pseudomonadales</taxon>
        <taxon>Pseudomonadaceae</taxon>
        <taxon>Pseudomonas</taxon>
    </lineage>
</organism>
<evidence type="ECO:0000313" key="3">
    <source>
        <dbReference type="EMBL" id="SDP19516.1"/>
    </source>
</evidence>
<dbReference type="InterPro" id="IPR011010">
    <property type="entry name" value="DNA_brk_join_enz"/>
</dbReference>
<gene>
    <name evidence="3" type="ORF">SAMN04489798_4977</name>
</gene>
<feature type="domain" description="Tyr recombinase" evidence="2">
    <location>
        <begin position="194"/>
        <end position="450"/>
    </location>
</feature>
<dbReference type="EMBL" id="LT629705">
    <property type="protein sequence ID" value="SDP19516.1"/>
    <property type="molecule type" value="Genomic_DNA"/>
</dbReference>
<protein>
    <submittedName>
        <fullName evidence="3">Phage integrase family protein</fullName>
    </submittedName>
</protein>
<dbReference type="NCBIfam" id="NF040693">
    <property type="entry name" value="recomb_GmtY"/>
    <property type="match status" value="1"/>
</dbReference>
<dbReference type="Pfam" id="PF00589">
    <property type="entry name" value="Phage_integrase"/>
    <property type="match status" value="1"/>
</dbReference>
<dbReference type="OrthoDB" id="2078692at2"/>
<dbReference type="InterPro" id="IPR002104">
    <property type="entry name" value="Integrase_catalytic"/>
</dbReference>
<dbReference type="Gene3D" id="1.10.443.10">
    <property type="entry name" value="Intergrase catalytic core"/>
    <property type="match status" value="1"/>
</dbReference>
<dbReference type="GO" id="GO:0003677">
    <property type="term" value="F:DNA binding"/>
    <property type="evidence" value="ECO:0007669"/>
    <property type="project" value="InterPro"/>
</dbReference>
<name>A0A1H0QS28_9PSED</name>
<dbReference type="CDD" id="cd00397">
    <property type="entry name" value="DNA_BRE_C"/>
    <property type="match status" value="1"/>
</dbReference>
<dbReference type="GO" id="GO:0015074">
    <property type="term" value="P:DNA integration"/>
    <property type="evidence" value="ECO:0007669"/>
    <property type="project" value="InterPro"/>
</dbReference>
<keyword evidence="1" id="KW-0233">DNA recombination</keyword>
<dbReference type="AlphaFoldDB" id="A0A1H0QS28"/>
<evidence type="ECO:0000313" key="4">
    <source>
        <dbReference type="Proteomes" id="UP000198827"/>
    </source>
</evidence>
<reference evidence="3 4" key="1">
    <citation type="submission" date="2016-10" db="EMBL/GenBank/DDBJ databases">
        <authorList>
            <person name="de Groot N.N."/>
        </authorList>
    </citation>
    <scope>NUCLEOTIDE SEQUENCE [LARGE SCALE GENOMIC DNA]</scope>
    <source>
        <strain evidence="3 4">CECT 7543</strain>
    </source>
</reference>
<dbReference type="SUPFAM" id="SSF56349">
    <property type="entry name" value="DNA breaking-rejoining enzymes"/>
    <property type="match status" value="1"/>
</dbReference>